<evidence type="ECO:0000256" key="2">
    <source>
        <dbReference type="ARBA" id="ARBA00023015"/>
    </source>
</evidence>
<feature type="region of interest" description="Disordered" evidence="6">
    <location>
        <begin position="73"/>
        <end position="115"/>
    </location>
</feature>
<keyword evidence="9" id="KW-1185">Reference proteome</keyword>
<evidence type="ECO:0000256" key="6">
    <source>
        <dbReference type="SAM" id="MobiDB-lite"/>
    </source>
</evidence>
<dbReference type="Proteomes" id="UP000026962">
    <property type="component" value="Chromosome 5"/>
</dbReference>
<dbReference type="EnsemblPlants" id="OPUNC05G17980.1">
    <property type="protein sequence ID" value="OPUNC05G17980.1"/>
    <property type="gene ID" value="OPUNC05G17980"/>
</dbReference>
<dbReference type="GO" id="GO:0043565">
    <property type="term" value="F:sequence-specific DNA binding"/>
    <property type="evidence" value="ECO:0007669"/>
    <property type="project" value="InterPro"/>
</dbReference>
<evidence type="ECO:0000256" key="3">
    <source>
        <dbReference type="ARBA" id="ARBA00023125"/>
    </source>
</evidence>
<evidence type="ECO:0000259" key="7">
    <source>
        <dbReference type="PROSITE" id="PS50811"/>
    </source>
</evidence>
<reference evidence="8" key="2">
    <citation type="submission" date="2018-05" db="EMBL/GenBank/DDBJ databases">
        <title>OpunRS2 (Oryza punctata Reference Sequence Version 2).</title>
        <authorList>
            <person name="Zhang J."/>
            <person name="Kudrna D."/>
            <person name="Lee S."/>
            <person name="Talag J."/>
            <person name="Welchert J."/>
            <person name="Wing R.A."/>
        </authorList>
    </citation>
    <scope>NUCLEOTIDE SEQUENCE [LARGE SCALE GENOMIC DNA]</scope>
</reference>
<organism evidence="8">
    <name type="scientific">Oryza punctata</name>
    <name type="common">Red rice</name>
    <dbReference type="NCBI Taxonomy" id="4537"/>
    <lineage>
        <taxon>Eukaryota</taxon>
        <taxon>Viridiplantae</taxon>
        <taxon>Streptophyta</taxon>
        <taxon>Embryophyta</taxon>
        <taxon>Tracheophyta</taxon>
        <taxon>Spermatophyta</taxon>
        <taxon>Magnoliopsida</taxon>
        <taxon>Liliopsida</taxon>
        <taxon>Poales</taxon>
        <taxon>Poaceae</taxon>
        <taxon>BOP clade</taxon>
        <taxon>Oryzoideae</taxon>
        <taxon>Oryzeae</taxon>
        <taxon>Oryzinae</taxon>
        <taxon>Oryza</taxon>
    </lineage>
</organism>
<protein>
    <recommendedName>
        <fullName evidence="7">WRKY domain-containing protein</fullName>
    </recommendedName>
</protein>
<name>A0A0E0L3U4_ORYPU</name>
<proteinExistence type="predicted"/>
<dbReference type="Gene3D" id="2.20.25.80">
    <property type="entry name" value="WRKY domain"/>
    <property type="match status" value="1"/>
</dbReference>
<dbReference type="GO" id="GO:0005634">
    <property type="term" value="C:nucleus"/>
    <property type="evidence" value="ECO:0007669"/>
    <property type="project" value="UniProtKB-SubCell"/>
</dbReference>
<comment type="subcellular location">
    <subcellularLocation>
        <location evidence="1">Nucleus</location>
    </subcellularLocation>
</comment>
<dbReference type="HOGENOM" id="CLU_075175_0_0_1"/>
<dbReference type="eggNOG" id="ENOG502R7AM">
    <property type="taxonomic scope" value="Eukaryota"/>
</dbReference>
<evidence type="ECO:0000256" key="5">
    <source>
        <dbReference type="ARBA" id="ARBA00023242"/>
    </source>
</evidence>
<feature type="region of interest" description="Disordered" evidence="6">
    <location>
        <begin position="229"/>
        <end position="275"/>
    </location>
</feature>
<keyword evidence="2" id="KW-0805">Transcription regulation</keyword>
<dbReference type="PANTHER" id="PTHR31282">
    <property type="entry name" value="WRKY TRANSCRIPTION FACTOR 21-RELATED"/>
    <property type="match status" value="1"/>
</dbReference>
<dbReference type="SMART" id="SM00774">
    <property type="entry name" value="WRKY"/>
    <property type="match status" value="1"/>
</dbReference>
<dbReference type="GO" id="GO:0003700">
    <property type="term" value="F:DNA-binding transcription factor activity"/>
    <property type="evidence" value="ECO:0007669"/>
    <property type="project" value="InterPro"/>
</dbReference>
<sequence length="317" mass="33358">MALIATGATATAAASPAASMASELMAQGRESAAVLEALLQGTSLPPAHGAVHALAAEILRCCDRALAAMRAGGEAESSSSAGMKRKPAAGAATSRKRRAIANGGGAAPAPTRVEKARTSEDGFLWRKYGQKEIKNSKHPRLYYRCSYKEDDGCTATRHVQQSEDDPSLYVITYFGDHTCSCQTAAASAAMDDDDDENLQRFVINFGSATASSGSPPLLYDDGDVWREAAATPPSSRQSRCSPEGDGQESGVKMSKEEPVDSCPAPSAVSSPADAVSCASPALEPDLLGFLNWDDFGDSSFIDADEFINFDEIDLFQI</sequence>
<keyword evidence="5" id="KW-0539">Nucleus</keyword>
<evidence type="ECO:0000256" key="1">
    <source>
        <dbReference type="ARBA" id="ARBA00004123"/>
    </source>
</evidence>
<accession>A0A0E0L3U4</accession>
<dbReference type="InterPro" id="IPR044810">
    <property type="entry name" value="WRKY_plant"/>
</dbReference>
<keyword evidence="4" id="KW-0804">Transcription</keyword>
<dbReference type="OMA" id="MEDGFIW"/>
<evidence type="ECO:0000313" key="8">
    <source>
        <dbReference type="EnsemblPlants" id="OPUNC05G17980.1"/>
    </source>
</evidence>
<reference evidence="8" key="1">
    <citation type="submission" date="2015-04" db="UniProtKB">
        <authorList>
            <consortium name="EnsemblPlants"/>
        </authorList>
    </citation>
    <scope>IDENTIFICATION</scope>
</reference>
<dbReference type="PROSITE" id="PS50811">
    <property type="entry name" value="WRKY"/>
    <property type="match status" value="1"/>
</dbReference>
<keyword evidence="3" id="KW-0238">DNA-binding</keyword>
<dbReference type="Pfam" id="PF03106">
    <property type="entry name" value="WRKY"/>
    <property type="match status" value="1"/>
</dbReference>
<dbReference type="InterPro" id="IPR036576">
    <property type="entry name" value="WRKY_dom_sf"/>
</dbReference>
<feature type="compositionally biased region" description="Low complexity" evidence="6">
    <location>
        <begin position="73"/>
        <end position="82"/>
    </location>
</feature>
<dbReference type="AlphaFoldDB" id="A0A0E0L3U4"/>
<evidence type="ECO:0000256" key="4">
    <source>
        <dbReference type="ARBA" id="ARBA00023163"/>
    </source>
</evidence>
<feature type="compositionally biased region" description="Low complexity" evidence="6">
    <location>
        <begin position="260"/>
        <end position="275"/>
    </location>
</feature>
<feature type="domain" description="WRKY" evidence="7">
    <location>
        <begin position="114"/>
        <end position="182"/>
    </location>
</feature>
<dbReference type="InterPro" id="IPR003657">
    <property type="entry name" value="WRKY_dom"/>
</dbReference>
<dbReference type="Gramene" id="OPUNC05G17980.1">
    <property type="protein sequence ID" value="OPUNC05G17980.1"/>
    <property type="gene ID" value="OPUNC05G17980"/>
</dbReference>
<dbReference type="SUPFAM" id="SSF118290">
    <property type="entry name" value="WRKY DNA-binding domain"/>
    <property type="match status" value="1"/>
</dbReference>
<evidence type="ECO:0000313" key="9">
    <source>
        <dbReference type="Proteomes" id="UP000026962"/>
    </source>
</evidence>